<keyword evidence="5 8" id="KW-0658">Purine biosynthesis</keyword>
<feature type="binding site" description="in other chain" evidence="8">
    <location>
        <position position="238"/>
    </location>
    <ligand>
        <name>IMP</name>
        <dbReference type="ChEBI" id="CHEBI:58053"/>
        <note>ligand shared between dimeric partners</note>
    </ligand>
</feature>
<evidence type="ECO:0000256" key="1">
    <source>
        <dbReference type="ARBA" id="ARBA00011738"/>
    </source>
</evidence>
<dbReference type="CDD" id="cd03108">
    <property type="entry name" value="AdSS"/>
    <property type="match status" value="1"/>
</dbReference>
<evidence type="ECO:0000256" key="9">
    <source>
        <dbReference type="PROSITE-ProRule" id="PRU10134"/>
    </source>
</evidence>
<comment type="function">
    <text evidence="8">Plays an important role in the de novo pathway of purine nucleotide biosynthesis. Catalyzes the first committed step in the biosynthesis of AMP from IMP.</text>
</comment>
<dbReference type="InterPro" id="IPR042110">
    <property type="entry name" value="Adenylosuccinate_synth_dom2"/>
</dbReference>
<accession>A0A8J8CCM5</accession>
<feature type="binding site" evidence="8">
    <location>
        <position position="40"/>
    </location>
    <ligand>
        <name>Mg(2+)</name>
        <dbReference type="ChEBI" id="CHEBI:18420"/>
    </ligand>
</feature>
<dbReference type="GO" id="GO:0005737">
    <property type="term" value="C:cytoplasm"/>
    <property type="evidence" value="ECO:0007669"/>
    <property type="project" value="UniProtKB-SubCell"/>
</dbReference>
<dbReference type="GO" id="GO:0004019">
    <property type="term" value="F:adenylosuccinate synthase activity"/>
    <property type="evidence" value="ECO:0007669"/>
    <property type="project" value="UniProtKB-UniRule"/>
</dbReference>
<evidence type="ECO:0000313" key="11">
    <source>
        <dbReference type="EMBL" id="MBX8632281.1"/>
    </source>
</evidence>
<comment type="caution">
    <text evidence="8">Lacks conserved residue(s) required for the propagation of feature annotation.</text>
</comment>
<name>A0A8J8CCM5_9ARCH</name>
<evidence type="ECO:0000313" key="12">
    <source>
        <dbReference type="Proteomes" id="UP000716004"/>
    </source>
</evidence>
<evidence type="ECO:0000256" key="6">
    <source>
        <dbReference type="ARBA" id="ARBA00022842"/>
    </source>
</evidence>
<comment type="similarity">
    <text evidence="8 10">Belongs to the adenylosuccinate synthetase family.</text>
</comment>
<dbReference type="InterPro" id="IPR042109">
    <property type="entry name" value="Adenylosuccinate_synth_dom1"/>
</dbReference>
<dbReference type="SUPFAM" id="SSF52540">
    <property type="entry name" value="P-loop containing nucleoside triphosphate hydrolases"/>
    <property type="match status" value="1"/>
</dbReference>
<reference evidence="11" key="1">
    <citation type="submission" date="2021-04" db="EMBL/GenBank/DDBJ databases">
        <title>Genomic insights into ecological role and evolution of a novel Thermoplasmata order Candidatus Sysuiplasmatales.</title>
        <authorList>
            <person name="Yuan Y."/>
        </authorList>
    </citation>
    <scope>NUCLEOTIDE SEQUENCE</scope>
    <source>
        <strain evidence="11">YP2-bin.285</strain>
    </source>
</reference>
<dbReference type="NCBIfam" id="NF002223">
    <property type="entry name" value="PRK01117.1"/>
    <property type="match status" value="1"/>
</dbReference>
<feature type="binding site" evidence="8">
    <location>
        <begin position="298"/>
        <end position="304"/>
    </location>
    <ligand>
        <name>substrate</name>
    </ligand>
</feature>
<dbReference type="EMBL" id="JAGVSJ010000019">
    <property type="protein sequence ID" value="MBX8632281.1"/>
    <property type="molecule type" value="Genomic_DNA"/>
</dbReference>
<feature type="binding site" description="in other chain" evidence="8">
    <location>
        <begin position="38"/>
        <end position="41"/>
    </location>
    <ligand>
        <name>IMP</name>
        <dbReference type="ChEBI" id="CHEBI:58053"/>
        <note>ligand shared between dimeric partners</note>
    </ligand>
</feature>
<sequence length="430" mass="47116">MPAAVIVGLQWGDEGKGKITDFIAGEADANVRFQGGANAGHTVDVGNQQFKFHQVPSGMLHRGVYGIIADGSVVDPPELLGEIEGLKKRGFSVSKLFISDRAHIVMPYHKQLDGAEETLRGTAAIGTTRKGIGPCYADKHSRIGFRMGDLLDVSGLREKIDFVARIKNAYASAIGVDVRIDADELYSEMVSYSEALRSHIADTPSLINGMMARRKRLLFEGAHGIMLDIDHGNYPFVTSSNTVSGDVYSSAGLSPRYGIKTIGILKAYSTRVGSGPFPTELSDSVGEHLALKGMEVGTTTGRRRRCGWLDLFAARYAVMLSGVNEIVLTKLDVLSGIDRLKVAVGYSVNGKRLSQYPSSLKDLMSAQPVYREFRGWDDQIDEGIVMYRQLPAEARRYVEFIEKFLRVRVRIVSVGHSRDSTILRGSASFF</sequence>
<dbReference type="AlphaFoldDB" id="A0A8J8CCM5"/>
<dbReference type="GO" id="GO:0005525">
    <property type="term" value="F:GTP binding"/>
    <property type="evidence" value="ECO:0007669"/>
    <property type="project" value="UniProtKB-UniRule"/>
</dbReference>
<feature type="binding site" evidence="8">
    <location>
        <position position="13"/>
    </location>
    <ligand>
        <name>Mg(2+)</name>
        <dbReference type="ChEBI" id="CHEBI:18420"/>
    </ligand>
</feature>
<keyword evidence="6 8" id="KW-0460">Magnesium</keyword>
<dbReference type="InterPro" id="IPR001114">
    <property type="entry name" value="Adenylosuccinate_synthetase"/>
</dbReference>
<dbReference type="GO" id="GO:0000287">
    <property type="term" value="F:magnesium ion binding"/>
    <property type="evidence" value="ECO:0007669"/>
    <property type="project" value="UniProtKB-UniRule"/>
</dbReference>
<evidence type="ECO:0000256" key="2">
    <source>
        <dbReference type="ARBA" id="ARBA00022598"/>
    </source>
</evidence>
<dbReference type="InterPro" id="IPR018220">
    <property type="entry name" value="Adenylosuccin_syn_GTP-bd"/>
</dbReference>
<dbReference type="GO" id="GO:0046040">
    <property type="term" value="P:IMP metabolic process"/>
    <property type="evidence" value="ECO:0007669"/>
    <property type="project" value="TreeGrafter"/>
</dbReference>
<dbReference type="GO" id="GO:0044208">
    <property type="term" value="P:'de novo' AMP biosynthetic process"/>
    <property type="evidence" value="ECO:0007669"/>
    <property type="project" value="UniProtKB-UniRule"/>
</dbReference>
<dbReference type="Pfam" id="PF00709">
    <property type="entry name" value="Adenylsucc_synt"/>
    <property type="match status" value="1"/>
</dbReference>
<dbReference type="Gene3D" id="3.90.170.10">
    <property type="entry name" value="Adenylosuccinate Synthetase, subunit A, domain 3"/>
    <property type="match status" value="1"/>
</dbReference>
<dbReference type="FunFam" id="3.90.170.10:FF:000001">
    <property type="entry name" value="Adenylosuccinate synthetase"/>
    <property type="match status" value="1"/>
</dbReference>
<feature type="binding site" evidence="8">
    <location>
        <begin position="330"/>
        <end position="332"/>
    </location>
    <ligand>
        <name>GTP</name>
        <dbReference type="ChEBI" id="CHEBI:37565"/>
    </ligand>
</feature>
<evidence type="ECO:0000256" key="8">
    <source>
        <dbReference type="HAMAP-Rule" id="MF_00011"/>
    </source>
</evidence>
<keyword evidence="2 8" id="KW-0436">Ligase</keyword>
<feature type="binding site" evidence="8">
    <location>
        <position position="304"/>
    </location>
    <ligand>
        <name>GTP</name>
        <dbReference type="ChEBI" id="CHEBI:37565"/>
    </ligand>
</feature>
<keyword evidence="8" id="KW-0963">Cytoplasm</keyword>
<gene>
    <name evidence="8" type="primary">purA</name>
    <name evidence="11" type="ORF">J9259_07190</name>
</gene>
<feature type="active site" description="Proton acceptor" evidence="8">
    <location>
        <position position="13"/>
    </location>
</feature>
<keyword evidence="7 8" id="KW-0342">GTP-binding</keyword>
<evidence type="ECO:0000256" key="10">
    <source>
        <dbReference type="RuleBase" id="RU000520"/>
    </source>
</evidence>
<dbReference type="NCBIfam" id="TIGR00184">
    <property type="entry name" value="purA"/>
    <property type="match status" value="1"/>
</dbReference>
<feature type="active site" description="Proton donor" evidence="8">
    <location>
        <position position="41"/>
    </location>
</feature>
<comment type="pathway">
    <text evidence="8 10">Purine metabolism; AMP biosynthesis via de novo pathway; AMP from IMP: step 1/2.</text>
</comment>
<evidence type="ECO:0000256" key="5">
    <source>
        <dbReference type="ARBA" id="ARBA00022755"/>
    </source>
</evidence>
<dbReference type="InterPro" id="IPR033128">
    <property type="entry name" value="Adenylosuccin_syn_Lys_AS"/>
</dbReference>
<evidence type="ECO:0000256" key="3">
    <source>
        <dbReference type="ARBA" id="ARBA00022723"/>
    </source>
</evidence>
<organism evidence="11 12">
    <name type="scientific">Candidatus Sysuiplasma superficiale</name>
    <dbReference type="NCBI Taxonomy" id="2823368"/>
    <lineage>
        <taxon>Archaea</taxon>
        <taxon>Methanobacteriati</taxon>
        <taxon>Thermoplasmatota</taxon>
        <taxon>Thermoplasmata</taxon>
        <taxon>Candidatus Sysuiplasmatales</taxon>
        <taxon>Candidatus Sysuiplasmataceae</taxon>
        <taxon>Candidatus Sysuiplasma</taxon>
    </lineage>
</organism>
<dbReference type="PANTHER" id="PTHR11846:SF0">
    <property type="entry name" value="ADENYLOSUCCINATE SYNTHETASE"/>
    <property type="match status" value="1"/>
</dbReference>
<dbReference type="Proteomes" id="UP000716004">
    <property type="component" value="Unassembled WGS sequence"/>
</dbReference>
<protein>
    <recommendedName>
        <fullName evidence="8 10">Adenylosuccinate synthetase</fullName>
        <shortName evidence="8">AMPSase</shortName>
        <shortName evidence="8">AdSS</shortName>
        <ecNumber evidence="8 10">6.3.4.4</ecNumber>
    </recommendedName>
    <alternativeName>
        <fullName evidence="8">IMP--aspartate ligase</fullName>
    </alternativeName>
</protein>
<feature type="active site" evidence="9">
    <location>
        <position position="139"/>
    </location>
</feature>
<dbReference type="PROSITE" id="PS01266">
    <property type="entry name" value="ADENYLOSUCCIN_SYN_1"/>
    <property type="match status" value="1"/>
</dbReference>
<proteinExistence type="inferred from homology"/>
<dbReference type="InterPro" id="IPR042111">
    <property type="entry name" value="Adenylosuccinate_synth_dom3"/>
</dbReference>
<dbReference type="EC" id="6.3.4.4" evidence="8 10"/>
<comment type="catalytic activity">
    <reaction evidence="8 10">
        <text>IMP + L-aspartate + GTP = N(6)-(1,2-dicarboxyethyl)-AMP + GDP + phosphate + 2 H(+)</text>
        <dbReference type="Rhea" id="RHEA:15753"/>
        <dbReference type="ChEBI" id="CHEBI:15378"/>
        <dbReference type="ChEBI" id="CHEBI:29991"/>
        <dbReference type="ChEBI" id="CHEBI:37565"/>
        <dbReference type="ChEBI" id="CHEBI:43474"/>
        <dbReference type="ChEBI" id="CHEBI:57567"/>
        <dbReference type="ChEBI" id="CHEBI:58053"/>
        <dbReference type="ChEBI" id="CHEBI:58189"/>
        <dbReference type="EC" id="6.3.4.4"/>
    </reaction>
</comment>
<feature type="binding site" description="in other chain" evidence="8">
    <location>
        <begin position="13"/>
        <end position="16"/>
    </location>
    <ligand>
        <name>IMP</name>
        <dbReference type="ChEBI" id="CHEBI:58053"/>
        <note>ligand shared between dimeric partners</note>
    </ligand>
</feature>
<evidence type="ECO:0000256" key="4">
    <source>
        <dbReference type="ARBA" id="ARBA00022741"/>
    </source>
</evidence>
<comment type="caution">
    <text evidence="11">The sequence shown here is derived from an EMBL/GenBank/DDBJ whole genome shotgun (WGS) entry which is preliminary data.</text>
</comment>
<feature type="binding site" evidence="8">
    <location>
        <position position="142"/>
    </location>
    <ligand>
        <name>IMP</name>
        <dbReference type="ChEBI" id="CHEBI:58053"/>
        <note>ligand shared between dimeric partners</note>
    </ligand>
</feature>
<dbReference type="PROSITE" id="PS00513">
    <property type="entry name" value="ADENYLOSUCCIN_SYN_2"/>
    <property type="match status" value="1"/>
</dbReference>
<keyword evidence="3 8" id="KW-0479">Metal-binding</keyword>
<feature type="binding site" description="in other chain" evidence="8">
    <location>
        <position position="128"/>
    </location>
    <ligand>
        <name>IMP</name>
        <dbReference type="ChEBI" id="CHEBI:58053"/>
        <note>ligand shared between dimeric partners</note>
    </ligand>
</feature>
<evidence type="ECO:0000256" key="7">
    <source>
        <dbReference type="ARBA" id="ARBA00023134"/>
    </source>
</evidence>
<feature type="binding site" evidence="8">
    <location>
        <begin position="40"/>
        <end position="42"/>
    </location>
    <ligand>
        <name>GTP</name>
        <dbReference type="ChEBI" id="CHEBI:37565"/>
    </ligand>
</feature>
<dbReference type="Gene3D" id="3.40.440.10">
    <property type="entry name" value="Adenylosuccinate Synthetase, subunit A, domain 1"/>
    <property type="match status" value="1"/>
</dbReference>
<dbReference type="PANTHER" id="PTHR11846">
    <property type="entry name" value="ADENYLOSUCCINATE SYNTHETASE"/>
    <property type="match status" value="1"/>
</dbReference>
<comment type="cofactor">
    <cofactor evidence="8">
        <name>Mg(2+)</name>
        <dbReference type="ChEBI" id="CHEBI:18420"/>
    </cofactor>
    <text evidence="8">Binds 1 Mg(2+) ion per subunit.</text>
</comment>
<feature type="binding site" evidence="8">
    <location>
        <begin position="413"/>
        <end position="415"/>
    </location>
    <ligand>
        <name>GTP</name>
        <dbReference type="ChEBI" id="CHEBI:37565"/>
    </ligand>
</feature>
<dbReference type="SMART" id="SM00788">
    <property type="entry name" value="Adenylsucc_synt"/>
    <property type="match status" value="1"/>
</dbReference>
<feature type="binding site" evidence="8">
    <location>
        <begin position="12"/>
        <end position="18"/>
    </location>
    <ligand>
        <name>GTP</name>
        <dbReference type="ChEBI" id="CHEBI:37565"/>
    </ligand>
</feature>
<keyword evidence="4 8" id="KW-0547">Nucleotide-binding</keyword>
<comment type="subcellular location">
    <subcellularLocation>
        <location evidence="8">Cytoplasm</location>
    </subcellularLocation>
</comment>
<dbReference type="InterPro" id="IPR027417">
    <property type="entry name" value="P-loop_NTPase"/>
</dbReference>
<comment type="subunit">
    <text evidence="1 8">Homodimer.</text>
</comment>
<dbReference type="Gene3D" id="1.10.300.10">
    <property type="entry name" value="Adenylosuccinate Synthetase, subunit A, domain 2"/>
    <property type="match status" value="1"/>
</dbReference>
<dbReference type="UniPathway" id="UPA00075">
    <property type="reaction ID" value="UER00335"/>
</dbReference>
<dbReference type="HAMAP" id="MF_00011">
    <property type="entry name" value="Adenylosucc_synth"/>
    <property type="match status" value="1"/>
</dbReference>
<feature type="binding site" description="in other chain" evidence="8">
    <location>
        <position position="302"/>
    </location>
    <ligand>
        <name>IMP</name>
        <dbReference type="ChEBI" id="CHEBI:58053"/>
        <note>ligand shared between dimeric partners</note>
    </ligand>
</feature>
<dbReference type="FunFam" id="1.10.300.10:FF:000001">
    <property type="entry name" value="Adenylosuccinate synthetase"/>
    <property type="match status" value="1"/>
</dbReference>